<accession>A0A1Y6JZA1</accession>
<gene>
    <name evidence="1" type="ORF">LZ3411_2145</name>
</gene>
<dbReference type="Proteomes" id="UP000195412">
    <property type="component" value="Chromosome I"/>
</dbReference>
<evidence type="ECO:0000313" key="1">
    <source>
        <dbReference type="EMBL" id="SMS15195.1"/>
    </source>
</evidence>
<dbReference type="KEGG" id="lzy:LZ3411_2145"/>
<name>A0A1Y6JZA1_9LACO</name>
<sequence length="41" mass="4433">MVVVSAMKKTSFQRMGDQWFNPGATLSGSIAPSRAPNFGFL</sequence>
<proteinExistence type="predicted"/>
<dbReference type="AlphaFoldDB" id="A0A1Y6JZA1"/>
<dbReference type="EMBL" id="LT854705">
    <property type="protein sequence ID" value="SMS15195.1"/>
    <property type="molecule type" value="Genomic_DNA"/>
</dbReference>
<evidence type="ECO:0000313" key="2">
    <source>
        <dbReference type="Proteomes" id="UP000195412"/>
    </source>
</evidence>
<protein>
    <submittedName>
        <fullName evidence="1">Uncharacterized protein</fullName>
    </submittedName>
</protein>
<organism evidence="1 2">
    <name type="scientific">Levilactobacillus zymae</name>
    <dbReference type="NCBI Taxonomy" id="267363"/>
    <lineage>
        <taxon>Bacteria</taxon>
        <taxon>Bacillati</taxon>
        <taxon>Bacillota</taxon>
        <taxon>Bacilli</taxon>
        <taxon>Lactobacillales</taxon>
        <taxon>Lactobacillaceae</taxon>
        <taxon>Levilactobacillus</taxon>
    </lineage>
</organism>
<reference evidence="2" key="1">
    <citation type="submission" date="2017-05" db="EMBL/GenBank/DDBJ databases">
        <authorList>
            <person name="Papadimitriou K."/>
        </authorList>
    </citation>
    <scope>NUCLEOTIDE SEQUENCE [LARGE SCALE GENOMIC DNA]</scope>
    <source>
        <strain evidence="2">ACA-DC 3411</strain>
    </source>
</reference>